<dbReference type="Gene3D" id="3.40.30.10">
    <property type="entry name" value="Glutaredoxin"/>
    <property type="match status" value="1"/>
</dbReference>
<dbReference type="PROSITE" id="PS50405">
    <property type="entry name" value="GST_CTER"/>
    <property type="match status" value="1"/>
</dbReference>
<dbReference type="InterPro" id="IPR050213">
    <property type="entry name" value="GST_superfamily"/>
</dbReference>
<evidence type="ECO:0000259" key="1">
    <source>
        <dbReference type="PROSITE" id="PS50404"/>
    </source>
</evidence>
<gene>
    <name evidence="3" type="ORF">CYY_002098</name>
</gene>
<proteinExistence type="predicted"/>
<dbReference type="GO" id="GO:0004364">
    <property type="term" value="F:glutathione transferase activity"/>
    <property type="evidence" value="ECO:0007669"/>
    <property type="project" value="TreeGrafter"/>
</dbReference>
<dbReference type="SUPFAM" id="SSF52833">
    <property type="entry name" value="Thioredoxin-like"/>
    <property type="match status" value="1"/>
</dbReference>
<accession>A0A8J4Q0S2</accession>
<dbReference type="InterPro" id="IPR004046">
    <property type="entry name" value="GST_C"/>
</dbReference>
<comment type="caution">
    <text evidence="3">The sequence shown here is derived from an EMBL/GenBank/DDBJ whole genome shotgun (WGS) entry which is preliminary data.</text>
</comment>
<dbReference type="PANTHER" id="PTHR11571">
    <property type="entry name" value="GLUTATHIONE S-TRANSFERASE"/>
    <property type="match status" value="1"/>
</dbReference>
<dbReference type="Pfam" id="PF02798">
    <property type="entry name" value="GST_N"/>
    <property type="match status" value="1"/>
</dbReference>
<dbReference type="InterPro" id="IPR004045">
    <property type="entry name" value="Glutathione_S-Trfase_N"/>
</dbReference>
<evidence type="ECO:0000313" key="3">
    <source>
        <dbReference type="EMBL" id="KAF2076612.1"/>
    </source>
</evidence>
<evidence type="ECO:0008006" key="5">
    <source>
        <dbReference type="Google" id="ProtNLM"/>
    </source>
</evidence>
<dbReference type="CDD" id="cd03192">
    <property type="entry name" value="GST_C_Sigma_like"/>
    <property type="match status" value="1"/>
</dbReference>
<dbReference type="InterPro" id="IPR040079">
    <property type="entry name" value="Glutathione_S-Trfase"/>
</dbReference>
<reference evidence="3" key="1">
    <citation type="submission" date="2020-01" db="EMBL/GenBank/DDBJ databases">
        <title>Development of genomics and gene disruption for Polysphondylium violaceum indicates a role for the polyketide synthase stlB in stalk morphogenesis.</title>
        <authorList>
            <person name="Narita B."/>
            <person name="Kawabe Y."/>
            <person name="Kin K."/>
            <person name="Saito T."/>
            <person name="Gibbs R."/>
            <person name="Kuspa A."/>
            <person name="Muzny D."/>
            <person name="Queller D."/>
            <person name="Richards S."/>
            <person name="Strassman J."/>
            <person name="Sucgang R."/>
            <person name="Worley K."/>
            <person name="Schaap P."/>
        </authorList>
    </citation>
    <scope>NUCLEOTIDE SEQUENCE</scope>
    <source>
        <strain evidence="3">QSvi11</strain>
    </source>
</reference>
<protein>
    <recommendedName>
        <fullName evidence="5">Glutathione S-transferase</fullName>
    </recommendedName>
</protein>
<name>A0A8J4Q0S2_9MYCE</name>
<evidence type="ECO:0000313" key="4">
    <source>
        <dbReference type="Proteomes" id="UP000695562"/>
    </source>
</evidence>
<feature type="domain" description="GST C-terminal" evidence="2">
    <location>
        <begin position="79"/>
        <end position="191"/>
    </location>
</feature>
<dbReference type="Proteomes" id="UP000695562">
    <property type="component" value="Unassembled WGS sequence"/>
</dbReference>
<dbReference type="SFLD" id="SFLDG00363">
    <property type="entry name" value="AMPS_(cytGST):_Alpha-__Mu-__Pi"/>
    <property type="match status" value="1"/>
</dbReference>
<dbReference type="Gene3D" id="1.20.1050.10">
    <property type="match status" value="1"/>
</dbReference>
<dbReference type="SFLD" id="SFLDS00019">
    <property type="entry name" value="Glutathione_Transferase_(cytos"/>
    <property type="match status" value="1"/>
</dbReference>
<dbReference type="OrthoDB" id="16574at2759"/>
<sequence>MSQATLTYFNGRGKGEQIRLIHKYLDIPFVDHRVNEIGELKPKLPYGQLPIYEDGQVLLAQSSAIARYIANKNNFAGKNVVEKALADEVVDGVADVHSLLFSTAKDRDAKIQTFPKFYNHWEKKLTQNKHIAGGDDYTFADISLYFILDYVNFFGFPDAIKEYPKLQEHLAYFNSHPKFAEYLKSRPESKF</sequence>
<dbReference type="InterPro" id="IPR036249">
    <property type="entry name" value="Thioredoxin-like_sf"/>
</dbReference>
<dbReference type="EMBL" id="AJWJ01000055">
    <property type="protein sequence ID" value="KAF2076612.1"/>
    <property type="molecule type" value="Genomic_DNA"/>
</dbReference>
<evidence type="ECO:0000259" key="2">
    <source>
        <dbReference type="PROSITE" id="PS50405"/>
    </source>
</evidence>
<dbReference type="PANTHER" id="PTHR11571:SF266">
    <property type="entry name" value="GLUTATHIONE S-TRANSFERASE ALPHA-2-RELATED"/>
    <property type="match status" value="1"/>
</dbReference>
<dbReference type="GO" id="GO:0006749">
    <property type="term" value="P:glutathione metabolic process"/>
    <property type="evidence" value="ECO:0007669"/>
    <property type="project" value="TreeGrafter"/>
</dbReference>
<dbReference type="CDD" id="cd03039">
    <property type="entry name" value="GST_N_Sigma_like"/>
    <property type="match status" value="1"/>
</dbReference>
<dbReference type="InterPro" id="IPR036282">
    <property type="entry name" value="Glutathione-S-Trfase_C_sf"/>
</dbReference>
<dbReference type="SFLD" id="SFLDG01205">
    <property type="entry name" value="AMPS.1"/>
    <property type="match status" value="1"/>
</dbReference>
<dbReference type="Pfam" id="PF14497">
    <property type="entry name" value="GST_C_3"/>
    <property type="match status" value="1"/>
</dbReference>
<organism evidence="3 4">
    <name type="scientific">Polysphondylium violaceum</name>
    <dbReference type="NCBI Taxonomy" id="133409"/>
    <lineage>
        <taxon>Eukaryota</taxon>
        <taxon>Amoebozoa</taxon>
        <taxon>Evosea</taxon>
        <taxon>Eumycetozoa</taxon>
        <taxon>Dictyostelia</taxon>
        <taxon>Dictyosteliales</taxon>
        <taxon>Dictyosteliaceae</taxon>
        <taxon>Polysphondylium</taxon>
    </lineage>
</organism>
<feature type="domain" description="GST N-terminal" evidence="1">
    <location>
        <begin position="2"/>
        <end position="77"/>
    </location>
</feature>
<dbReference type="SUPFAM" id="SSF47616">
    <property type="entry name" value="GST C-terminal domain-like"/>
    <property type="match status" value="1"/>
</dbReference>
<dbReference type="AlphaFoldDB" id="A0A8J4Q0S2"/>
<keyword evidence="4" id="KW-1185">Reference proteome</keyword>
<dbReference type="InterPro" id="IPR010987">
    <property type="entry name" value="Glutathione-S-Trfase_C-like"/>
</dbReference>
<dbReference type="PROSITE" id="PS50404">
    <property type="entry name" value="GST_NTER"/>
    <property type="match status" value="1"/>
</dbReference>